<keyword evidence="3" id="KW-1185">Reference proteome</keyword>
<feature type="region of interest" description="Disordered" evidence="1">
    <location>
        <begin position="44"/>
        <end position="68"/>
    </location>
</feature>
<proteinExistence type="predicted"/>
<name>A0A432V0M2_9HYPH</name>
<dbReference type="Proteomes" id="UP000281647">
    <property type="component" value="Unassembled WGS sequence"/>
</dbReference>
<dbReference type="EMBL" id="RKST01000034">
    <property type="protein sequence ID" value="RUM95635.1"/>
    <property type="molecule type" value="Genomic_DNA"/>
</dbReference>
<evidence type="ECO:0000313" key="2">
    <source>
        <dbReference type="EMBL" id="RUM95635.1"/>
    </source>
</evidence>
<protein>
    <submittedName>
        <fullName evidence="2">Uncharacterized protein</fullName>
    </submittedName>
</protein>
<dbReference type="OrthoDB" id="8117256at2"/>
<comment type="caution">
    <text evidence="2">The sequence shown here is derived from an EMBL/GenBank/DDBJ whole genome shotgun (WGS) entry which is preliminary data.</text>
</comment>
<evidence type="ECO:0000256" key="1">
    <source>
        <dbReference type="SAM" id="MobiDB-lite"/>
    </source>
</evidence>
<gene>
    <name evidence="2" type="ORF">EET67_21975</name>
</gene>
<accession>A0A432V0M2</accession>
<reference evidence="2 3" key="1">
    <citation type="submission" date="2018-11" db="EMBL/GenBank/DDBJ databases">
        <title>Pseudaminobacter arsenicus sp. nov., an arsenic-resistant bacterium isolated from arsenic-rich aquifers.</title>
        <authorList>
            <person name="Mu Y."/>
        </authorList>
    </citation>
    <scope>NUCLEOTIDE SEQUENCE [LARGE SCALE GENOMIC DNA]</scope>
    <source>
        <strain evidence="2 3">CB3</strain>
    </source>
</reference>
<dbReference type="AlphaFoldDB" id="A0A432V0M2"/>
<organism evidence="2 3">
    <name type="scientific">Borborobacter arsenicus</name>
    <dbReference type="NCBI Taxonomy" id="1851146"/>
    <lineage>
        <taxon>Bacteria</taxon>
        <taxon>Pseudomonadati</taxon>
        <taxon>Pseudomonadota</taxon>
        <taxon>Alphaproteobacteria</taxon>
        <taxon>Hyphomicrobiales</taxon>
        <taxon>Phyllobacteriaceae</taxon>
        <taxon>Borborobacter</taxon>
    </lineage>
</organism>
<sequence length="68" mass="7460">MVDSDASFISELARAANGTRKLTKAEQSELLQRAADTLRGYRHKLNDYGTPAHDGELEDTRPDGRAAT</sequence>
<feature type="compositionally biased region" description="Basic and acidic residues" evidence="1">
    <location>
        <begin position="53"/>
        <end position="68"/>
    </location>
</feature>
<dbReference type="RefSeq" id="WP_128628491.1">
    <property type="nucleotide sequence ID" value="NZ_RKST01000034.1"/>
</dbReference>
<evidence type="ECO:0000313" key="3">
    <source>
        <dbReference type="Proteomes" id="UP000281647"/>
    </source>
</evidence>